<evidence type="ECO:0000313" key="4">
    <source>
        <dbReference type="EMBL" id="CAK9275891.1"/>
    </source>
</evidence>
<sequence length="288" mass="31472">MREERALGGRRENYRKKSLLLSAWRSSRDLSYAPLLSSFDCNLSVSHDLGVFVLQAACECGVIQEKNLRFCPDFARSFSFRRVEEDMAAARRGALHILRRPSGLISLTRGSGMAATVRAVATSSSLPSSSSSSSSPPVSSSDSGILLFRGFSASNRTPSWHSSRFFAAEAAQSTGVVAVNSSLQYDTLLKEAKDDKKLTVTYFTAKWCGPCRHISPEVDRLSGQYNDVRFLKVDLDEPELQKTVNAAGISAVPTFLFHRGGKVVSKFSGADSKKLQSTVEDLRAEGEL</sequence>
<accession>A0ABP0XD92</accession>
<dbReference type="PROSITE" id="PS51352">
    <property type="entry name" value="THIOREDOXIN_2"/>
    <property type="match status" value="1"/>
</dbReference>
<dbReference type="PANTHER" id="PTHR46115">
    <property type="entry name" value="THIOREDOXIN-LIKE PROTEIN 1"/>
    <property type="match status" value="1"/>
</dbReference>
<name>A0ABP0XD92_9BRYO</name>
<keyword evidence="1" id="KW-1015">Disulfide bond</keyword>
<feature type="domain" description="Thioredoxin" evidence="3">
    <location>
        <begin position="165"/>
        <end position="284"/>
    </location>
</feature>
<proteinExistence type="inferred from homology"/>
<gene>
    <name evidence="4" type="ORF">CSSPJE1EN1_LOCUS21369</name>
</gene>
<evidence type="ECO:0000313" key="5">
    <source>
        <dbReference type="Proteomes" id="UP001497444"/>
    </source>
</evidence>
<dbReference type="EMBL" id="OZ020102">
    <property type="protein sequence ID" value="CAK9275891.1"/>
    <property type="molecule type" value="Genomic_DNA"/>
</dbReference>
<dbReference type="Gene3D" id="3.40.30.10">
    <property type="entry name" value="Glutaredoxin"/>
    <property type="match status" value="1"/>
</dbReference>
<dbReference type="SUPFAM" id="SSF52833">
    <property type="entry name" value="Thioredoxin-like"/>
    <property type="match status" value="1"/>
</dbReference>
<protein>
    <recommendedName>
        <fullName evidence="3">Thioredoxin domain-containing protein</fullName>
    </recommendedName>
</protein>
<dbReference type="PROSITE" id="PS00194">
    <property type="entry name" value="THIOREDOXIN_1"/>
    <property type="match status" value="1"/>
</dbReference>
<evidence type="ECO:0000259" key="3">
    <source>
        <dbReference type="PROSITE" id="PS51352"/>
    </source>
</evidence>
<dbReference type="Pfam" id="PF00085">
    <property type="entry name" value="Thioredoxin"/>
    <property type="match status" value="1"/>
</dbReference>
<reference evidence="4" key="1">
    <citation type="submission" date="2024-02" db="EMBL/GenBank/DDBJ databases">
        <authorList>
            <consortium name="ELIXIR-Norway"/>
            <consortium name="Elixir Norway"/>
        </authorList>
    </citation>
    <scope>NUCLEOTIDE SEQUENCE</scope>
</reference>
<dbReference type="InterPro" id="IPR036249">
    <property type="entry name" value="Thioredoxin-like_sf"/>
</dbReference>
<dbReference type="InterPro" id="IPR013766">
    <property type="entry name" value="Thioredoxin_domain"/>
</dbReference>
<keyword evidence="5" id="KW-1185">Reference proteome</keyword>
<dbReference type="InterPro" id="IPR017937">
    <property type="entry name" value="Thioredoxin_CS"/>
</dbReference>
<evidence type="ECO:0000256" key="2">
    <source>
        <dbReference type="ARBA" id="ARBA00038337"/>
    </source>
</evidence>
<evidence type="ECO:0000256" key="1">
    <source>
        <dbReference type="ARBA" id="ARBA00023157"/>
    </source>
</evidence>
<dbReference type="CDD" id="cd02947">
    <property type="entry name" value="TRX_family"/>
    <property type="match status" value="1"/>
</dbReference>
<comment type="similarity">
    <text evidence="2">Belongs to the thioredoxin family. Plant F-type subfamily.</text>
</comment>
<organism evidence="4 5">
    <name type="scientific">Sphagnum jensenii</name>
    <dbReference type="NCBI Taxonomy" id="128206"/>
    <lineage>
        <taxon>Eukaryota</taxon>
        <taxon>Viridiplantae</taxon>
        <taxon>Streptophyta</taxon>
        <taxon>Embryophyta</taxon>
        <taxon>Bryophyta</taxon>
        <taxon>Sphagnophytina</taxon>
        <taxon>Sphagnopsida</taxon>
        <taxon>Sphagnales</taxon>
        <taxon>Sphagnaceae</taxon>
        <taxon>Sphagnum</taxon>
    </lineage>
</organism>
<dbReference type="Proteomes" id="UP001497444">
    <property type="component" value="Chromosome 7"/>
</dbReference>